<dbReference type="EMBL" id="CM042883">
    <property type="protein sequence ID" value="KAI4374730.1"/>
    <property type="molecule type" value="Genomic_DNA"/>
</dbReference>
<organism evidence="1 2">
    <name type="scientific">Melastoma candidum</name>
    <dbReference type="NCBI Taxonomy" id="119954"/>
    <lineage>
        <taxon>Eukaryota</taxon>
        <taxon>Viridiplantae</taxon>
        <taxon>Streptophyta</taxon>
        <taxon>Embryophyta</taxon>
        <taxon>Tracheophyta</taxon>
        <taxon>Spermatophyta</taxon>
        <taxon>Magnoliopsida</taxon>
        <taxon>eudicotyledons</taxon>
        <taxon>Gunneridae</taxon>
        <taxon>Pentapetalae</taxon>
        <taxon>rosids</taxon>
        <taxon>malvids</taxon>
        <taxon>Myrtales</taxon>
        <taxon>Melastomataceae</taxon>
        <taxon>Melastomatoideae</taxon>
        <taxon>Melastomateae</taxon>
        <taxon>Melastoma</taxon>
    </lineage>
</organism>
<name>A0ACB9R755_9MYRT</name>
<evidence type="ECO:0000313" key="1">
    <source>
        <dbReference type="EMBL" id="KAI4374730.1"/>
    </source>
</evidence>
<keyword evidence="2" id="KW-1185">Reference proteome</keyword>
<comment type="caution">
    <text evidence="1">The sequence shown here is derived from an EMBL/GenBank/DDBJ whole genome shotgun (WGS) entry which is preliminary data.</text>
</comment>
<dbReference type="Proteomes" id="UP001057402">
    <property type="component" value="Chromosome 4"/>
</dbReference>
<reference evidence="2" key="1">
    <citation type="journal article" date="2023" name="Front. Plant Sci.">
        <title>Chromosomal-level genome assembly of Melastoma candidum provides insights into trichome evolution.</title>
        <authorList>
            <person name="Zhong Y."/>
            <person name="Wu W."/>
            <person name="Sun C."/>
            <person name="Zou P."/>
            <person name="Liu Y."/>
            <person name="Dai S."/>
            <person name="Zhou R."/>
        </authorList>
    </citation>
    <scope>NUCLEOTIDE SEQUENCE [LARGE SCALE GENOMIC DNA]</scope>
</reference>
<proteinExistence type="predicted"/>
<evidence type="ECO:0000313" key="2">
    <source>
        <dbReference type="Proteomes" id="UP001057402"/>
    </source>
</evidence>
<gene>
    <name evidence="1" type="ORF">MLD38_012692</name>
</gene>
<accession>A0ACB9R755</accession>
<protein>
    <submittedName>
        <fullName evidence="1">Uncharacterized protein</fullName>
    </submittedName>
</protein>
<sequence>MSARESGLLASNSRKQKLTIGMCFGLAVVIIGLGFSIQVLFRRKAKEKKYLAGNLGSGTMSRFQLGEITVEQEDLELPLFNTATVLAATSNLFLNNKIGEGGFGPVYKGVLKDGREIAVKKLSPSSKQGLDLLKNEVTYIAKLQHRNLAKLYGCCLQEQNLLIYEYIPNGSLDSFIFDPMQRKLLDWKKRFDILLGIMNPKISDFGLAEDFIGNETGANTTMVVGTYGYMSPEYAIRGTFSMKSDVISYSVLVLEIAWKLFVGEREPLDLLDKEIVGSHDASEVLRCIQVGLLCVVCSDAPRIGRAWTKCC</sequence>